<dbReference type="Pfam" id="PF19077">
    <property type="entry name" value="Big_13"/>
    <property type="match status" value="1"/>
</dbReference>
<comment type="similarity">
    <text evidence="1 5">Belongs to the peptidase S8 family.</text>
</comment>
<dbReference type="Gene3D" id="2.60.40.10">
    <property type="entry name" value="Immunoglobulins"/>
    <property type="match status" value="1"/>
</dbReference>
<dbReference type="GO" id="GO:0005975">
    <property type="term" value="P:carbohydrate metabolic process"/>
    <property type="evidence" value="ECO:0007669"/>
    <property type="project" value="UniProtKB-ARBA"/>
</dbReference>
<keyword evidence="2" id="KW-0645">Protease</keyword>
<dbReference type="InterPro" id="IPR037045">
    <property type="entry name" value="S8pro/Inhibitor_I9_sf"/>
</dbReference>
<comment type="caution">
    <text evidence="5">Lacks conserved residue(s) required for the propagation of feature annotation.</text>
</comment>
<dbReference type="PANTHER" id="PTHR43399">
    <property type="entry name" value="SUBTILISIN-RELATED"/>
    <property type="match status" value="1"/>
</dbReference>
<dbReference type="Pfam" id="PF00082">
    <property type="entry name" value="Peptidase_S8"/>
    <property type="match status" value="1"/>
</dbReference>
<dbReference type="KEGG" id="stri:C7M71_025450"/>
<organism evidence="9 10">
    <name type="scientific">Peterkaempfera bronchialis</name>
    <dbReference type="NCBI Taxonomy" id="2126346"/>
    <lineage>
        <taxon>Bacteria</taxon>
        <taxon>Bacillati</taxon>
        <taxon>Actinomycetota</taxon>
        <taxon>Actinomycetes</taxon>
        <taxon>Kitasatosporales</taxon>
        <taxon>Streptomycetaceae</taxon>
        <taxon>Peterkaempfera</taxon>
    </lineage>
</organism>
<dbReference type="InterPro" id="IPR010259">
    <property type="entry name" value="S8pro/Inhibitor_I9"/>
</dbReference>
<feature type="domain" description="Bacterial Ig-like" evidence="8">
    <location>
        <begin position="912"/>
        <end position="983"/>
    </location>
</feature>
<dbReference type="GO" id="GO:0004252">
    <property type="term" value="F:serine-type endopeptidase activity"/>
    <property type="evidence" value="ECO:0007669"/>
    <property type="project" value="InterPro"/>
</dbReference>
<dbReference type="InterPro" id="IPR051048">
    <property type="entry name" value="Peptidase_S8/S53_subtilisin"/>
</dbReference>
<gene>
    <name evidence="9" type="ORF">C7M71_025450</name>
</gene>
<feature type="domain" description="Peptidase S8/S53" evidence="6">
    <location>
        <begin position="303"/>
        <end position="506"/>
    </location>
</feature>
<name>A0A345T2P0_9ACTN</name>
<dbReference type="InterPro" id="IPR044016">
    <property type="entry name" value="Big_13"/>
</dbReference>
<protein>
    <submittedName>
        <fullName evidence="9">Peptidase</fullName>
    </submittedName>
</protein>
<evidence type="ECO:0000256" key="3">
    <source>
        <dbReference type="ARBA" id="ARBA00022801"/>
    </source>
</evidence>
<evidence type="ECO:0000313" key="10">
    <source>
        <dbReference type="Proteomes" id="UP000249340"/>
    </source>
</evidence>
<evidence type="ECO:0000259" key="8">
    <source>
        <dbReference type="Pfam" id="PF19077"/>
    </source>
</evidence>
<evidence type="ECO:0000256" key="4">
    <source>
        <dbReference type="ARBA" id="ARBA00022825"/>
    </source>
</evidence>
<evidence type="ECO:0000259" key="7">
    <source>
        <dbReference type="Pfam" id="PF05922"/>
    </source>
</evidence>
<feature type="domain" description="Inhibitor I9" evidence="7">
    <location>
        <begin position="65"/>
        <end position="144"/>
    </location>
</feature>
<keyword evidence="4" id="KW-0720">Serine protease</keyword>
<dbReference type="InterPro" id="IPR036852">
    <property type="entry name" value="Peptidase_S8/S53_dom_sf"/>
</dbReference>
<dbReference type="OrthoDB" id="4451361at2"/>
<keyword evidence="10" id="KW-1185">Reference proteome</keyword>
<keyword evidence="3" id="KW-0378">Hydrolase</keyword>
<dbReference type="InterPro" id="IPR023828">
    <property type="entry name" value="Peptidase_S8_Ser-AS"/>
</dbReference>
<dbReference type="Pfam" id="PF05922">
    <property type="entry name" value="Inhibitor_I9"/>
    <property type="match status" value="1"/>
</dbReference>
<evidence type="ECO:0000256" key="5">
    <source>
        <dbReference type="PROSITE-ProRule" id="PRU01240"/>
    </source>
</evidence>
<dbReference type="InterPro" id="IPR013783">
    <property type="entry name" value="Ig-like_fold"/>
</dbReference>
<dbReference type="EMBL" id="CP031264">
    <property type="protein sequence ID" value="AXI80245.1"/>
    <property type="molecule type" value="Genomic_DNA"/>
</dbReference>
<dbReference type="Gene3D" id="3.30.70.80">
    <property type="entry name" value="Peptidase S8 propeptide/proteinase inhibitor I9"/>
    <property type="match status" value="1"/>
</dbReference>
<evidence type="ECO:0000259" key="6">
    <source>
        <dbReference type="Pfam" id="PF00082"/>
    </source>
</evidence>
<reference evidence="10" key="1">
    <citation type="submission" date="2018-07" db="EMBL/GenBank/DDBJ databases">
        <title>Streptacidiphilus bronchialis DSM 106435 chromosome.</title>
        <authorList>
            <person name="Batra D."/>
            <person name="Gulvik C.A."/>
        </authorList>
    </citation>
    <scope>NUCLEOTIDE SEQUENCE [LARGE SCALE GENOMIC DNA]</scope>
    <source>
        <strain evidence="10">DSM 106435</strain>
    </source>
</reference>
<dbReference type="AlphaFoldDB" id="A0A345T2P0"/>
<accession>A0A345T2P0</accession>
<dbReference type="PANTHER" id="PTHR43399:SF4">
    <property type="entry name" value="CELL WALL-ASSOCIATED PROTEASE"/>
    <property type="match status" value="1"/>
</dbReference>
<dbReference type="PROSITE" id="PS51318">
    <property type="entry name" value="TAT"/>
    <property type="match status" value="1"/>
</dbReference>
<dbReference type="GO" id="GO:0006508">
    <property type="term" value="P:proteolysis"/>
    <property type="evidence" value="ECO:0007669"/>
    <property type="project" value="UniProtKB-KW"/>
</dbReference>
<sequence>MRNAPPGGSGSPSERRHLLRTATILSLSAALVTAWGSSMLPAAAATATVSPAPVLDGAGAGGPVIVWMKDQHANLNLRTQGAQRIAAAHSDQASIVSDIKSHGGTDIRQLVSVNAVAAQLSADEVKRLSRNSGVSKIVPDAQVEVLATATTATVDDPASLDPALCPSDPAKPLNEPEALADIHYQSDDPNAPRMASSIATGKGVLIGIDGMNSLAGNPNFTRTDGSHVVIGAPDYTKDKSNDEAYGDASSIGAQGTVVYDFAKELPYSGLPTGCTFVLRGDAPDASLVDAGNMDTPESIAGQSDSGTRSESQIVAGIDTAVTKYHVDVISESYGYSPRPGSYKTHWAANDAAVAAGVTVVVSSGDSGVSGTISSPADDPQVIAVGATNTLRLNAQAYGYTGWGNGDITPLSSGGVTPNNKVVDLVAPGYGGQAACNPAGSGCPTNTATEAFGGTSQSAPFVAGAAADVIQAYRDSHSGTSPTPAMVKQILTGTATDIGAPADQQGSGLLDIYAAVKAAQQMPGSTLATGGGDSPALVTPQTQLDLTGNPGTTNDQTVQLYNTGDTATTVTGSYRSLGTPTQIGDVVTEDVSAPDPSLPVPAEGARAAAPVTFTVPAGLDRLDADMIWPDPTHGAVLSFTLVDPKGRLRQISYDYGTPSTRAGRLGTVPNLQHTEIAHPEAGKWTAKILWANGRSHLQDPPNVPGTYTGSVSFKASGRHFVTAPASGPVVIPAHSSVGVPLHIAMPAEPGDHPQSVQFTADSGAATSLPVSRRTLIPAAGGPFDTLITSTVGRDQGQTSTFNFPVAAGRKDLTVTFQTDDAGTDNPYTFYLVDPSGKLSTSVGSAATTVDGVTKATGTLHVANPAAGMWEIDVKLNLTVSGKEFTQVVHGTVAPDASAAPVITSPGDGAISGGKTPAISGTGAPGATIKVTDETGRTVCTTTVTTDGSWTCTPNTDLAPGSHTLTANQTDGNGTTTSPTIGVTIAYSSTTENITTTVTQQGGLTISVDNAAAVTLPTPVLTGDATALTTSGDINPVTVTDTRTHSPGWNVVGQVADFTNTNGDTIAATNLGWTPKVLDTATGQTVTPGTTINPGTNGGLAKSQQLATAGVGTANGTAHIGATLNLLAPTTTKTGTYTATMTLTAI</sequence>
<dbReference type="InterPro" id="IPR000209">
    <property type="entry name" value="Peptidase_S8/S53_dom"/>
</dbReference>
<evidence type="ECO:0000313" key="9">
    <source>
        <dbReference type="EMBL" id="AXI80245.1"/>
    </source>
</evidence>
<dbReference type="Proteomes" id="UP000249340">
    <property type="component" value="Chromosome"/>
</dbReference>
<dbReference type="SUPFAM" id="SSF52743">
    <property type="entry name" value="Subtilisin-like"/>
    <property type="match status" value="1"/>
</dbReference>
<dbReference type="PROSITE" id="PS51892">
    <property type="entry name" value="SUBTILASE"/>
    <property type="match status" value="1"/>
</dbReference>
<dbReference type="Gene3D" id="3.40.50.200">
    <property type="entry name" value="Peptidase S8/S53 domain"/>
    <property type="match status" value="1"/>
</dbReference>
<dbReference type="PROSITE" id="PS00138">
    <property type="entry name" value="SUBTILASE_SER"/>
    <property type="match status" value="1"/>
</dbReference>
<evidence type="ECO:0000256" key="1">
    <source>
        <dbReference type="ARBA" id="ARBA00011073"/>
    </source>
</evidence>
<proteinExistence type="inferred from homology"/>
<evidence type="ECO:0000256" key="2">
    <source>
        <dbReference type="ARBA" id="ARBA00022670"/>
    </source>
</evidence>
<dbReference type="InterPro" id="IPR006311">
    <property type="entry name" value="TAT_signal"/>
</dbReference>